<proteinExistence type="predicted"/>
<reference evidence="1 2" key="1">
    <citation type="submission" date="2019-02" db="EMBL/GenBank/DDBJ databases">
        <title>Deep-cultivation of Planctomycetes and their phenomic and genomic characterization uncovers novel biology.</title>
        <authorList>
            <person name="Wiegand S."/>
            <person name="Jogler M."/>
            <person name="Boedeker C."/>
            <person name="Pinto D."/>
            <person name="Vollmers J."/>
            <person name="Rivas-Marin E."/>
            <person name="Kohn T."/>
            <person name="Peeters S.H."/>
            <person name="Heuer A."/>
            <person name="Rast P."/>
            <person name="Oberbeckmann S."/>
            <person name="Bunk B."/>
            <person name="Jeske O."/>
            <person name="Meyerdierks A."/>
            <person name="Storesund J.E."/>
            <person name="Kallscheuer N."/>
            <person name="Luecker S."/>
            <person name="Lage O.M."/>
            <person name="Pohl T."/>
            <person name="Merkel B.J."/>
            <person name="Hornburger P."/>
            <person name="Mueller R.-W."/>
            <person name="Bruemmer F."/>
            <person name="Labrenz M."/>
            <person name="Spormann A.M."/>
            <person name="Op den Camp H."/>
            <person name="Overmann J."/>
            <person name="Amann R."/>
            <person name="Jetten M.S.M."/>
            <person name="Mascher T."/>
            <person name="Medema M.H."/>
            <person name="Devos D.P."/>
            <person name="Kaster A.-K."/>
            <person name="Ovreas L."/>
            <person name="Rohde M."/>
            <person name="Galperin M.Y."/>
            <person name="Jogler C."/>
        </authorList>
    </citation>
    <scope>NUCLEOTIDE SEQUENCE [LARGE SCALE GENOMIC DNA]</scope>
    <source>
        <strain evidence="1 2">ETA_A8</strain>
    </source>
</reference>
<organism evidence="1 2">
    <name type="scientific">Anatilimnocola aggregata</name>
    <dbReference type="NCBI Taxonomy" id="2528021"/>
    <lineage>
        <taxon>Bacteria</taxon>
        <taxon>Pseudomonadati</taxon>
        <taxon>Planctomycetota</taxon>
        <taxon>Planctomycetia</taxon>
        <taxon>Pirellulales</taxon>
        <taxon>Pirellulaceae</taxon>
        <taxon>Anatilimnocola</taxon>
    </lineage>
</organism>
<accession>A0A517Y9J1</accession>
<dbReference type="KEGG" id="aagg:ETAA8_19890"/>
<name>A0A517Y9J1_9BACT</name>
<dbReference type="Proteomes" id="UP000315017">
    <property type="component" value="Chromosome"/>
</dbReference>
<sequence length="34" mass="3702">MAAGRDLESLLNGFCSGSLQDSHLLQVSSHIQRM</sequence>
<protein>
    <submittedName>
        <fullName evidence="1">Uncharacterized protein</fullName>
    </submittedName>
</protein>
<dbReference type="AlphaFoldDB" id="A0A517Y9J1"/>
<evidence type="ECO:0000313" key="1">
    <source>
        <dbReference type="EMBL" id="QDU26905.1"/>
    </source>
</evidence>
<gene>
    <name evidence="1" type="ORF">ETAA8_19890</name>
</gene>
<evidence type="ECO:0000313" key="2">
    <source>
        <dbReference type="Proteomes" id="UP000315017"/>
    </source>
</evidence>
<dbReference type="EMBL" id="CP036274">
    <property type="protein sequence ID" value="QDU26905.1"/>
    <property type="molecule type" value="Genomic_DNA"/>
</dbReference>
<keyword evidence="2" id="KW-1185">Reference proteome</keyword>